<evidence type="ECO:0008006" key="4">
    <source>
        <dbReference type="Google" id="ProtNLM"/>
    </source>
</evidence>
<keyword evidence="1" id="KW-0812">Transmembrane</keyword>
<evidence type="ECO:0000313" key="2">
    <source>
        <dbReference type="EMBL" id="PNP88506.1"/>
    </source>
</evidence>
<keyword evidence="1" id="KW-1133">Transmembrane helix</keyword>
<organism evidence="2 3">
    <name type="scientific">Listeria newyorkensis</name>
    <dbReference type="NCBI Taxonomy" id="1497681"/>
    <lineage>
        <taxon>Bacteria</taxon>
        <taxon>Bacillati</taxon>
        <taxon>Bacillota</taxon>
        <taxon>Bacilli</taxon>
        <taxon>Bacillales</taxon>
        <taxon>Listeriaceae</taxon>
        <taxon>Listeria</taxon>
    </lineage>
</organism>
<dbReference type="EMBL" id="MPDH01000021">
    <property type="protein sequence ID" value="PNP88506.1"/>
    <property type="molecule type" value="Genomic_DNA"/>
</dbReference>
<evidence type="ECO:0000256" key="1">
    <source>
        <dbReference type="SAM" id="Phobius"/>
    </source>
</evidence>
<gene>
    <name evidence="2" type="ORF">BMT55_14365</name>
</gene>
<sequence length="76" mass="8991">MKTNTKVRIFDIFVMLILGITLIYLVMNNLMSWWMIILVLFASIGVRMLGYSLLGVYEQQIRDKIKQEENNKHVKN</sequence>
<reference evidence="2 3" key="1">
    <citation type="submission" date="2016-11" db="EMBL/GenBank/DDBJ databases">
        <title>Whole Genome Sequence of Listeria newyorkensis.</title>
        <authorList>
            <person name="Frink S."/>
            <person name="Morales C."/>
            <person name="Kiang D."/>
        </authorList>
    </citation>
    <scope>NUCLEOTIDE SEQUENCE [LARGE SCALE GENOMIC DNA]</scope>
    <source>
        <strain evidence="2 3">F1604011-044</strain>
    </source>
</reference>
<keyword evidence="1" id="KW-0472">Membrane</keyword>
<feature type="transmembrane region" description="Helical" evidence="1">
    <location>
        <begin position="33"/>
        <end position="57"/>
    </location>
</feature>
<feature type="transmembrane region" description="Helical" evidence="1">
    <location>
        <begin position="7"/>
        <end position="27"/>
    </location>
</feature>
<dbReference type="Proteomes" id="UP000236500">
    <property type="component" value="Unassembled WGS sequence"/>
</dbReference>
<keyword evidence="3" id="KW-1185">Reference proteome</keyword>
<accession>A0ABX4XL12</accession>
<comment type="caution">
    <text evidence="2">The sequence shown here is derived from an EMBL/GenBank/DDBJ whole genome shotgun (WGS) entry which is preliminary data.</text>
</comment>
<dbReference type="RefSeq" id="WP_036092221.1">
    <property type="nucleotide sequence ID" value="NZ_BJEY01000020.1"/>
</dbReference>
<evidence type="ECO:0000313" key="3">
    <source>
        <dbReference type="Proteomes" id="UP000236500"/>
    </source>
</evidence>
<protein>
    <recommendedName>
        <fullName evidence="4">DUF2892 domain-containing protein</fullName>
    </recommendedName>
</protein>
<proteinExistence type="predicted"/>
<name>A0ABX4XL12_9LIST</name>